<dbReference type="PANTHER" id="PTHR35006">
    <property type="entry name" value="GLYOXALASE FAMILY PROTEIN (AFU_ORTHOLOGUE AFUA_5G14830)"/>
    <property type="match status" value="1"/>
</dbReference>
<evidence type="ECO:0000313" key="5">
    <source>
        <dbReference type="Proteomes" id="UP000281192"/>
    </source>
</evidence>
<keyword evidence="5" id="KW-1185">Reference proteome</keyword>
<accession>A0A2N5CZD0</accession>
<dbReference type="AlphaFoldDB" id="A0A2N5CZD0"/>
<feature type="domain" description="VOC" evidence="1">
    <location>
        <begin position="3"/>
        <end position="123"/>
    </location>
</feature>
<reference evidence="2 5" key="2">
    <citation type="submission" date="2018-01" db="EMBL/GenBank/DDBJ databases">
        <title>Complete genome sequence of Caulobacter flavus RHGG3.</title>
        <authorList>
            <person name="Yang E."/>
        </authorList>
    </citation>
    <scope>NUCLEOTIDE SEQUENCE [LARGE SCALE GENOMIC DNA]</scope>
    <source>
        <strain evidence="2 5">RHGG3</strain>
    </source>
</reference>
<evidence type="ECO:0000259" key="1">
    <source>
        <dbReference type="PROSITE" id="PS51819"/>
    </source>
</evidence>
<dbReference type="InterPro" id="IPR029068">
    <property type="entry name" value="Glyas_Bleomycin-R_OHBP_Dase"/>
</dbReference>
<dbReference type="InterPro" id="IPR004360">
    <property type="entry name" value="Glyas_Fos-R_dOase_dom"/>
</dbReference>
<name>A0A2N5CZD0_9CAUL</name>
<dbReference type="EMBL" id="CP026100">
    <property type="protein sequence ID" value="AYV45160.1"/>
    <property type="molecule type" value="Genomic_DNA"/>
</dbReference>
<reference evidence="3 4" key="1">
    <citation type="submission" date="2017-12" db="EMBL/GenBank/DDBJ databases">
        <title>The genome sequence of Caulobacter flavus CGMCC1 15093.</title>
        <authorList>
            <person name="Gao J."/>
            <person name="Mao X."/>
            <person name="Sun J."/>
        </authorList>
    </citation>
    <scope>NUCLEOTIDE SEQUENCE [LARGE SCALE GENOMIC DNA]</scope>
    <source>
        <strain evidence="3 4">CGMCC1 15093</strain>
    </source>
</reference>
<dbReference type="SUPFAM" id="SSF54593">
    <property type="entry name" value="Glyoxalase/Bleomycin resistance protein/Dihydroxybiphenyl dioxygenase"/>
    <property type="match status" value="1"/>
</dbReference>
<proteinExistence type="predicted"/>
<evidence type="ECO:0000313" key="3">
    <source>
        <dbReference type="EMBL" id="PLR19160.1"/>
    </source>
</evidence>
<evidence type="ECO:0000313" key="4">
    <source>
        <dbReference type="Proteomes" id="UP000234483"/>
    </source>
</evidence>
<dbReference type="CDD" id="cd07262">
    <property type="entry name" value="VOC_like"/>
    <property type="match status" value="1"/>
</dbReference>
<dbReference type="Proteomes" id="UP000281192">
    <property type="component" value="Chromosome"/>
</dbReference>
<organism evidence="3 4">
    <name type="scientific">Caulobacter flavus</name>
    <dbReference type="NCBI Taxonomy" id="1679497"/>
    <lineage>
        <taxon>Bacteria</taxon>
        <taxon>Pseudomonadati</taxon>
        <taxon>Pseudomonadota</taxon>
        <taxon>Alphaproteobacteria</taxon>
        <taxon>Caulobacterales</taxon>
        <taxon>Caulobacteraceae</taxon>
        <taxon>Caulobacter</taxon>
    </lineage>
</organism>
<dbReference type="PROSITE" id="PS51819">
    <property type="entry name" value="VOC"/>
    <property type="match status" value="1"/>
</dbReference>
<dbReference type="EMBL" id="PJRQ01000008">
    <property type="protein sequence ID" value="PLR19160.1"/>
    <property type="molecule type" value="Genomic_DNA"/>
</dbReference>
<dbReference type="RefSeq" id="WP_101711718.1">
    <property type="nucleotide sequence ID" value="NZ_CP026100.1"/>
</dbReference>
<dbReference type="Pfam" id="PF00903">
    <property type="entry name" value="Glyoxalase"/>
    <property type="match status" value="1"/>
</dbReference>
<dbReference type="KEGG" id="cfh:C1707_02270"/>
<dbReference type="Gene3D" id="3.10.180.10">
    <property type="entry name" value="2,3-Dihydroxybiphenyl 1,2-Dioxygenase, domain 1"/>
    <property type="match status" value="1"/>
</dbReference>
<dbReference type="Proteomes" id="UP000234483">
    <property type="component" value="Unassembled WGS sequence"/>
</dbReference>
<protein>
    <submittedName>
        <fullName evidence="3">VOC family protein</fullName>
    </submittedName>
</protein>
<gene>
    <name evidence="2" type="ORF">C1707_02270</name>
    <name evidence="3" type="ORF">CFHF_03900</name>
</gene>
<evidence type="ECO:0000313" key="2">
    <source>
        <dbReference type="EMBL" id="AYV45160.1"/>
    </source>
</evidence>
<dbReference type="OrthoDB" id="9807407at2"/>
<dbReference type="InterPro" id="IPR037523">
    <property type="entry name" value="VOC_core"/>
</dbReference>
<dbReference type="PANTHER" id="PTHR35006:SF1">
    <property type="entry name" value="BLL2941 PROTEIN"/>
    <property type="match status" value="1"/>
</dbReference>
<sequence length="125" mass="13494">MAKISYMTVGSNKLEEAKAFYDALLGSIGMRPLFEHPSGGRLYRGKGVGMFGVLGPYDGNAACIGNGMMGGFDFDTREEVDAFHAKAIELGGTCEGAPGERMPKAYFAYFRDLDGNKLCAYRLGE</sequence>